<dbReference type="Proteomes" id="UP000297429">
    <property type="component" value="Unassembled WGS sequence"/>
</dbReference>
<feature type="transmembrane region" description="Helical" evidence="1">
    <location>
        <begin position="54"/>
        <end position="72"/>
    </location>
</feature>
<protein>
    <recommendedName>
        <fullName evidence="6">Apolipoprotein N-acyltransferase</fullName>
    </recommendedName>
</protein>
<keyword evidence="1" id="KW-0472">Membrane</keyword>
<keyword evidence="1" id="KW-1133">Transmembrane helix</keyword>
<reference evidence="3 5" key="2">
    <citation type="submission" date="2019-03" db="EMBL/GenBank/DDBJ databases">
        <authorList>
            <person name="He R.-H."/>
        </authorList>
    </citation>
    <scope>NUCLEOTIDE SEQUENCE [LARGE SCALE GENOMIC DNA]</scope>
    <source>
        <strain evidence="3 5">DSM 19624</strain>
    </source>
</reference>
<feature type="transmembrane region" description="Helical" evidence="1">
    <location>
        <begin position="5"/>
        <end position="24"/>
    </location>
</feature>
<dbReference type="Proteomes" id="UP000273898">
    <property type="component" value="Unassembled WGS sequence"/>
</dbReference>
<evidence type="ECO:0008006" key="6">
    <source>
        <dbReference type="Google" id="ProtNLM"/>
    </source>
</evidence>
<proteinExistence type="predicted"/>
<dbReference type="RefSeq" id="WP_121286836.1">
    <property type="nucleotide sequence ID" value="NZ_RCCK01000014.1"/>
</dbReference>
<accession>A0A497XTT3</accession>
<name>A0A497XTT3_9SPHI</name>
<feature type="transmembrane region" description="Helical" evidence="1">
    <location>
        <begin position="30"/>
        <end position="47"/>
    </location>
</feature>
<keyword evidence="1" id="KW-0812">Transmembrane</keyword>
<dbReference type="EMBL" id="SOPX01000004">
    <property type="protein sequence ID" value="TFB29429.1"/>
    <property type="molecule type" value="Genomic_DNA"/>
</dbReference>
<organism evidence="2 4">
    <name type="scientific">Pedobacter alluvionis</name>
    <dbReference type="NCBI Taxonomy" id="475253"/>
    <lineage>
        <taxon>Bacteria</taxon>
        <taxon>Pseudomonadati</taxon>
        <taxon>Bacteroidota</taxon>
        <taxon>Sphingobacteriia</taxon>
        <taxon>Sphingobacteriales</taxon>
        <taxon>Sphingobacteriaceae</taxon>
        <taxon>Pedobacter</taxon>
    </lineage>
</organism>
<feature type="transmembrane region" description="Helical" evidence="1">
    <location>
        <begin position="92"/>
        <end position="118"/>
    </location>
</feature>
<keyword evidence="5" id="KW-1185">Reference proteome</keyword>
<dbReference type="AlphaFoldDB" id="A0A497XTT3"/>
<evidence type="ECO:0000313" key="5">
    <source>
        <dbReference type="Proteomes" id="UP000297429"/>
    </source>
</evidence>
<gene>
    <name evidence="2" type="ORF">BCL90_4370</name>
    <name evidence="3" type="ORF">E3V97_20540</name>
</gene>
<dbReference type="OrthoDB" id="1496262at2"/>
<evidence type="ECO:0000313" key="2">
    <source>
        <dbReference type="EMBL" id="RLJ72731.1"/>
    </source>
</evidence>
<evidence type="ECO:0000313" key="3">
    <source>
        <dbReference type="EMBL" id="TFB29429.1"/>
    </source>
</evidence>
<evidence type="ECO:0000313" key="4">
    <source>
        <dbReference type="Proteomes" id="UP000273898"/>
    </source>
</evidence>
<dbReference type="EMBL" id="RCCK01000014">
    <property type="protein sequence ID" value="RLJ72731.1"/>
    <property type="molecule type" value="Genomic_DNA"/>
</dbReference>
<comment type="caution">
    <text evidence="2">The sequence shown here is derived from an EMBL/GenBank/DDBJ whole genome shotgun (WGS) entry which is preliminary data.</text>
</comment>
<sequence length="132" mass="14995">MNKNLINNLITICISIVLLFLSAILIENPWWFFVIPVFIWGIIVNRLRWKVSLFSIGFLSGFLVWLFGNIYFDFVLDGHVLNRIAMLISLPKFVLMLLTGLIGGILTGLSLFTGGSLFEVRELNGLKKYDAI</sequence>
<evidence type="ECO:0000256" key="1">
    <source>
        <dbReference type="SAM" id="Phobius"/>
    </source>
</evidence>
<reference evidence="2 4" key="1">
    <citation type="submission" date="2018-10" db="EMBL/GenBank/DDBJ databases">
        <title>Genomic Encyclopedia of Archaeal and Bacterial Type Strains, Phase II (KMG-II): from individual species to whole genera.</title>
        <authorList>
            <person name="Goeker M."/>
        </authorList>
    </citation>
    <scope>NUCLEOTIDE SEQUENCE [LARGE SCALE GENOMIC DNA]</scope>
    <source>
        <strain evidence="2 4">DSM 19624</strain>
    </source>
</reference>